<evidence type="ECO:0000313" key="2">
    <source>
        <dbReference type="Proteomes" id="UP000723714"/>
    </source>
</evidence>
<evidence type="ECO:0000313" key="1">
    <source>
        <dbReference type="EMBL" id="MBU3875057.1"/>
    </source>
</evidence>
<comment type="caution">
    <text evidence="1">The sequence shown here is derived from an EMBL/GenBank/DDBJ whole genome shotgun (WGS) entry which is preliminary data.</text>
</comment>
<organism evidence="1 2">
    <name type="scientific">Faecalicatena faecalis</name>
    <dbReference type="NCBI Taxonomy" id="2726362"/>
    <lineage>
        <taxon>Bacteria</taxon>
        <taxon>Bacillati</taxon>
        <taxon>Bacillota</taxon>
        <taxon>Clostridia</taxon>
        <taxon>Lachnospirales</taxon>
        <taxon>Lachnospiraceae</taxon>
        <taxon>Faecalicatena</taxon>
    </lineage>
</organism>
<name>A0ABS6D0E4_9FIRM</name>
<reference evidence="1 2" key="1">
    <citation type="submission" date="2021-06" db="EMBL/GenBank/DDBJ databases">
        <title>Faecalicatena sp. nov. isolated from porcine feces.</title>
        <authorList>
            <person name="Oh B.S."/>
            <person name="Lee J.H."/>
        </authorList>
    </citation>
    <scope>NUCLEOTIDE SEQUENCE [LARGE SCALE GENOMIC DNA]</scope>
    <source>
        <strain evidence="1 2">AGMB00832</strain>
    </source>
</reference>
<accession>A0ABS6D0E4</accession>
<protein>
    <submittedName>
        <fullName evidence="1">Uncharacterized protein</fullName>
    </submittedName>
</protein>
<dbReference type="Proteomes" id="UP000723714">
    <property type="component" value="Unassembled WGS sequence"/>
</dbReference>
<sequence>MSERKIKIQSGKEMARIEVPEEEYQKYYRRWQQKKAEQRNRETMEEDMDKF</sequence>
<proteinExistence type="predicted"/>
<gene>
    <name evidence="1" type="ORF">HGO97_004425</name>
</gene>
<dbReference type="EMBL" id="JABACJ020000002">
    <property type="protein sequence ID" value="MBU3875057.1"/>
    <property type="molecule type" value="Genomic_DNA"/>
</dbReference>
<dbReference type="RefSeq" id="WP_216239820.1">
    <property type="nucleotide sequence ID" value="NZ_JABACJ020000002.1"/>
</dbReference>
<keyword evidence="2" id="KW-1185">Reference proteome</keyword>